<accession>A0A7E4W294</accession>
<protein>
    <submittedName>
        <fullName evidence="2">Telomere length regulation protein TEL2 homolog</fullName>
    </submittedName>
</protein>
<organism evidence="1 2">
    <name type="scientific">Panagrellus redivivus</name>
    <name type="common">Microworm</name>
    <dbReference type="NCBI Taxonomy" id="6233"/>
    <lineage>
        <taxon>Eukaryota</taxon>
        <taxon>Metazoa</taxon>
        <taxon>Ecdysozoa</taxon>
        <taxon>Nematoda</taxon>
        <taxon>Chromadorea</taxon>
        <taxon>Rhabditida</taxon>
        <taxon>Tylenchina</taxon>
        <taxon>Panagrolaimomorpha</taxon>
        <taxon>Panagrolaimoidea</taxon>
        <taxon>Panagrolaimidae</taxon>
        <taxon>Panagrellus</taxon>
    </lineage>
</organism>
<sequence>MSPPESSKPLPDPDLWTCMCQILTGAVDTDEFSSAVSTFTKYIKTVIPKYFLEKTYSQQGSLLISVIRSGFERAYRINGDREDVDSIVVVLKDSILDSFRMALKSWPKDLSCNDILSEYLFAIINSSDEVQLPKIIATIVDFESPPAVWLSFLQRSRKDIRPFTNFFTNVLTYSTGRKALVKVFSREILDNTNLFVFLTNTALTRRIQPINSSQRWSFLVAEYLAEVKSDAIGPVFKKLVNVFVEHSKKTKSIEFAHQIQVAVAVLDFGRRLPEDFHPTAKKIIGKDIIFAIDPFLKTTDNKRRQLGLAVCEALIRLYPPVDGKLPIGFDYDRSDPFVVQLLGIISSDDGGECPAVLMEMVKEKQTRRKKKPEEACILDSDDSEDEGQVYMNELKDAVRSRAVDFDTTKIQALLVDLKNEEITVYFSALTQLIVALENGYITGADIGAVFVKRVINLPIRTEIPNCNVYHYRLIELILSIRPDLCPSMITCAVSKDCDMEQRTAIFRGLVGAANLLATGRGFDHLGHISDPDAIEDEKPITTHTIEGHPRSGTLTRVNPSFLKIARHKHKNTLLHKAPLFLFPLVTQHFPYLDDFKEDPMKRVIISQLIYTASFVITSAYLSPNYIAMCRAVAEHLKSVRFIEDPLIQESIVFAYGAVIRGLPPMTLVTHFATDIEEWVEHVGSLAGVMTSDPESPLAATLRVTVPVVSEALMSCAQSIKDSGNQDE</sequence>
<proteinExistence type="predicted"/>
<dbReference type="Proteomes" id="UP000492821">
    <property type="component" value="Unassembled WGS sequence"/>
</dbReference>
<keyword evidence="1" id="KW-1185">Reference proteome</keyword>
<reference evidence="2" key="2">
    <citation type="submission" date="2020-10" db="UniProtKB">
        <authorList>
            <consortium name="WormBaseParasite"/>
        </authorList>
    </citation>
    <scope>IDENTIFICATION</scope>
</reference>
<reference evidence="1" key="1">
    <citation type="journal article" date="2013" name="Genetics">
        <title>The draft genome and transcriptome of Panagrellus redivivus are shaped by the harsh demands of a free-living lifestyle.</title>
        <authorList>
            <person name="Srinivasan J."/>
            <person name="Dillman A.R."/>
            <person name="Macchietto M.G."/>
            <person name="Heikkinen L."/>
            <person name="Lakso M."/>
            <person name="Fracchia K.M."/>
            <person name="Antoshechkin I."/>
            <person name="Mortazavi A."/>
            <person name="Wong G."/>
            <person name="Sternberg P.W."/>
        </authorList>
    </citation>
    <scope>NUCLEOTIDE SEQUENCE [LARGE SCALE GENOMIC DNA]</scope>
    <source>
        <strain evidence="1">MT8872</strain>
    </source>
</reference>
<dbReference type="AlphaFoldDB" id="A0A7E4W294"/>
<evidence type="ECO:0000313" key="2">
    <source>
        <dbReference type="WBParaSite" id="Pan_g6425.t1"/>
    </source>
</evidence>
<dbReference type="WBParaSite" id="Pan_g6425.t1">
    <property type="protein sequence ID" value="Pan_g6425.t1"/>
    <property type="gene ID" value="Pan_g6425"/>
</dbReference>
<name>A0A7E4W294_PANRE</name>
<evidence type="ECO:0000313" key="1">
    <source>
        <dbReference type="Proteomes" id="UP000492821"/>
    </source>
</evidence>